<reference evidence="2 3" key="1">
    <citation type="journal article" date="2018" name="PLoS Genet.">
        <title>Population sequencing reveals clonal diversity and ancestral inbreeding in the grapevine cultivar Chardonnay.</title>
        <authorList>
            <person name="Roach M.J."/>
            <person name="Johnson D.L."/>
            <person name="Bohlmann J."/>
            <person name="van Vuuren H.J."/>
            <person name="Jones S.J."/>
            <person name="Pretorius I.S."/>
            <person name="Schmidt S.A."/>
            <person name="Borneman A.R."/>
        </authorList>
    </citation>
    <scope>NUCLEOTIDE SEQUENCE [LARGE SCALE GENOMIC DNA]</scope>
    <source>
        <strain evidence="3">cv. Chardonnay</strain>
        <tissue evidence="2">Leaf</tissue>
    </source>
</reference>
<evidence type="ECO:0000259" key="1">
    <source>
        <dbReference type="Pfam" id="PF13966"/>
    </source>
</evidence>
<dbReference type="Proteomes" id="UP000288805">
    <property type="component" value="Unassembled WGS sequence"/>
</dbReference>
<proteinExistence type="predicted"/>
<evidence type="ECO:0000313" key="3">
    <source>
        <dbReference type="Proteomes" id="UP000288805"/>
    </source>
</evidence>
<dbReference type="Pfam" id="PF13966">
    <property type="entry name" value="zf-RVT"/>
    <property type="match status" value="1"/>
</dbReference>
<evidence type="ECO:0000313" key="2">
    <source>
        <dbReference type="EMBL" id="RVW32788.1"/>
    </source>
</evidence>
<comment type="caution">
    <text evidence="2">The sequence shown here is derived from an EMBL/GenBank/DDBJ whole genome shotgun (WGS) entry which is preliminary data.</text>
</comment>
<sequence length="94" mass="10854">MGKRIMDGGLGVGYDWGSAPYLEGHRPSLEDDSIMWRQGRNGLFRVKEAYRLLDKPNATVFPSRSIWVDRVPTKVCFFAWEATWGRCSLWTNSR</sequence>
<feature type="domain" description="Reverse transcriptase zinc-binding" evidence="1">
    <location>
        <begin position="44"/>
        <end position="92"/>
    </location>
</feature>
<gene>
    <name evidence="2" type="ORF">CK203_099831</name>
</gene>
<dbReference type="AlphaFoldDB" id="A0A438DBI4"/>
<accession>A0A438DBI4</accession>
<protein>
    <recommendedName>
        <fullName evidence="1">Reverse transcriptase zinc-binding domain-containing protein</fullName>
    </recommendedName>
</protein>
<dbReference type="EMBL" id="QGNW01001706">
    <property type="protein sequence ID" value="RVW32788.1"/>
    <property type="molecule type" value="Genomic_DNA"/>
</dbReference>
<organism evidence="2 3">
    <name type="scientific">Vitis vinifera</name>
    <name type="common">Grape</name>
    <dbReference type="NCBI Taxonomy" id="29760"/>
    <lineage>
        <taxon>Eukaryota</taxon>
        <taxon>Viridiplantae</taxon>
        <taxon>Streptophyta</taxon>
        <taxon>Embryophyta</taxon>
        <taxon>Tracheophyta</taxon>
        <taxon>Spermatophyta</taxon>
        <taxon>Magnoliopsida</taxon>
        <taxon>eudicotyledons</taxon>
        <taxon>Gunneridae</taxon>
        <taxon>Pentapetalae</taxon>
        <taxon>rosids</taxon>
        <taxon>Vitales</taxon>
        <taxon>Vitaceae</taxon>
        <taxon>Viteae</taxon>
        <taxon>Vitis</taxon>
    </lineage>
</organism>
<name>A0A438DBI4_VITVI</name>
<dbReference type="InterPro" id="IPR026960">
    <property type="entry name" value="RVT-Znf"/>
</dbReference>